<dbReference type="PANTHER" id="PTHR42988">
    <property type="entry name" value="PHOSPHOHYDROLASE"/>
    <property type="match status" value="1"/>
</dbReference>
<comment type="caution">
    <text evidence="7">The sequence shown here is derived from an EMBL/GenBank/DDBJ whole genome shotgun (WGS) entry which is preliminary data.</text>
</comment>
<feature type="domain" description="Calcineurin-like phosphoesterase" evidence="6">
    <location>
        <begin position="35"/>
        <end position="240"/>
    </location>
</feature>
<name>A0ABD5TZR9_9EURY</name>
<feature type="region of interest" description="Disordered" evidence="5">
    <location>
        <begin position="1"/>
        <end position="25"/>
    </location>
</feature>
<dbReference type="Proteomes" id="UP001596408">
    <property type="component" value="Unassembled WGS sequence"/>
</dbReference>
<protein>
    <submittedName>
        <fullName evidence="7">Metallophosphoesterase family protein</fullName>
        <ecNumber evidence="7">3.1.-.-</ecNumber>
    </submittedName>
</protein>
<dbReference type="InterPro" id="IPR004843">
    <property type="entry name" value="Calcineurin-like_PHP"/>
</dbReference>
<evidence type="ECO:0000313" key="7">
    <source>
        <dbReference type="EMBL" id="MFC6826061.1"/>
    </source>
</evidence>
<evidence type="ECO:0000256" key="2">
    <source>
        <dbReference type="ARBA" id="ARBA00022801"/>
    </source>
</evidence>
<evidence type="ECO:0000256" key="1">
    <source>
        <dbReference type="ARBA" id="ARBA00022723"/>
    </source>
</evidence>
<dbReference type="SUPFAM" id="SSF56300">
    <property type="entry name" value="Metallo-dependent phosphatases"/>
    <property type="match status" value="1"/>
</dbReference>
<dbReference type="RefSeq" id="WP_379697090.1">
    <property type="nucleotide sequence ID" value="NZ_JBHSXH010000015.1"/>
</dbReference>
<dbReference type="Pfam" id="PF00149">
    <property type="entry name" value="Metallophos"/>
    <property type="match status" value="1"/>
</dbReference>
<evidence type="ECO:0000256" key="4">
    <source>
        <dbReference type="ARBA" id="ARBA00025742"/>
    </source>
</evidence>
<accession>A0ABD5TZR9</accession>
<dbReference type="EMBL" id="JBHSXH010000015">
    <property type="protein sequence ID" value="MFC6826061.1"/>
    <property type="molecule type" value="Genomic_DNA"/>
</dbReference>
<feature type="region of interest" description="Disordered" evidence="5">
    <location>
        <begin position="323"/>
        <end position="356"/>
    </location>
</feature>
<sequence>MSLDAYPDDEFARSDSAPGPLLARLSRPLSPTRTRIAVVSDPHVTPTASGTWKAYHRTETRLRAAVAAAADADADLTVFLGDLTRDGRPEEFACADEVLRELDGEWVAVPGNHDVPKAWNDYETPPVSEFADRYAAGALPFRVRAGGVDVLGLDSAGGDGELADSHEGLIPDAHLAWLDETLADAETPLVTLHHNLFHPREHTGPFADGDFYQLRNAEELLELLAERSVPLVLSGHIHWPATARKRGVRELIAPATCSYPQAMLLVDVGPSGTDVRMVPLSGANGRAEAYELVRDGNAHGRSIAAHAADGALAGSNVPFADERERARSGENVAERSPAAHRRETDYDDVPEGIRWR</sequence>
<comment type="similarity">
    <text evidence="4">Belongs to the cyclic nucleotide phosphodiesterase class-III family.</text>
</comment>
<keyword evidence="2 7" id="KW-0378">Hydrolase</keyword>
<dbReference type="EC" id="3.1.-.-" evidence="7"/>
<keyword evidence="1" id="KW-0479">Metal-binding</keyword>
<reference evidence="7 8" key="1">
    <citation type="journal article" date="2019" name="Int. J. Syst. Evol. Microbiol.">
        <title>The Global Catalogue of Microorganisms (GCM) 10K type strain sequencing project: providing services to taxonomists for standard genome sequencing and annotation.</title>
        <authorList>
            <consortium name="The Broad Institute Genomics Platform"/>
            <consortium name="The Broad Institute Genome Sequencing Center for Infectious Disease"/>
            <person name="Wu L."/>
            <person name="Ma J."/>
        </authorList>
    </citation>
    <scope>NUCLEOTIDE SEQUENCE [LARGE SCALE GENOMIC DNA]</scope>
    <source>
        <strain evidence="7 8">YIM 94188</strain>
    </source>
</reference>
<dbReference type="InterPro" id="IPR029052">
    <property type="entry name" value="Metallo-depent_PP-like"/>
</dbReference>
<keyword evidence="3" id="KW-0408">Iron</keyword>
<dbReference type="PANTHER" id="PTHR42988:SF2">
    <property type="entry name" value="CYCLIC NUCLEOTIDE PHOSPHODIESTERASE CBUA0032-RELATED"/>
    <property type="match status" value="1"/>
</dbReference>
<evidence type="ECO:0000256" key="3">
    <source>
        <dbReference type="ARBA" id="ARBA00023004"/>
    </source>
</evidence>
<dbReference type="GO" id="GO:0046872">
    <property type="term" value="F:metal ion binding"/>
    <property type="evidence" value="ECO:0007669"/>
    <property type="project" value="UniProtKB-KW"/>
</dbReference>
<proteinExistence type="inferred from homology"/>
<evidence type="ECO:0000256" key="5">
    <source>
        <dbReference type="SAM" id="MobiDB-lite"/>
    </source>
</evidence>
<keyword evidence="8" id="KW-1185">Reference proteome</keyword>
<dbReference type="Gene3D" id="3.60.21.10">
    <property type="match status" value="1"/>
</dbReference>
<gene>
    <name evidence="7" type="ORF">ACFQEV_13820</name>
</gene>
<evidence type="ECO:0000313" key="8">
    <source>
        <dbReference type="Proteomes" id="UP001596408"/>
    </source>
</evidence>
<evidence type="ECO:0000259" key="6">
    <source>
        <dbReference type="Pfam" id="PF00149"/>
    </source>
</evidence>
<dbReference type="AlphaFoldDB" id="A0ABD5TZR9"/>
<dbReference type="InterPro" id="IPR050884">
    <property type="entry name" value="CNP_phosphodiesterase-III"/>
</dbReference>
<dbReference type="GO" id="GO:0016787">
    <property type="term" value="F:hydrolase activity"/>
    <property type="evidence" value="ECO:0007669"/>
    <property type="project" value="UniProtKB-KW"/>
</dbReference>
<organism evidence="7 8">
    <name type="scientific">Halopelagius fulvigenes</name>
    <dbReference type="NCBI Taxonomy" id="1198324"/>
    <lineage>
        <taxon>Archaea</taxon>
        <taxon>Methanobacteriati</taxon>
        <taxon>Methanobacteriota</taxon>
        <taxon>Stenosarchaea group</taxon>
        <taxon>Halobacteria</taxon>
        <taxon>Halobacteriales</taxon>
        <taxon>Haloferacaceae</taxon>
    </lineage>
</organism>